<accession>A0A2A4SM42</accession>
<evidence type="ECO:0000256" key="3">
    <source>
        <dbReference type="ARBA" id="ARBA00022692"/>
    </source>
</evidence>
<dbReference type="Proteomes" id="UP000218113">
    <property type="component" value="Unassembled WGS sequence"/>
</dbReference>
<evidence type="ECO:0008006" key="9">
    <source>
        <dbReference type="Google" id="ProtNLM"/>
    </source>
</evidence>
<evidence type="ECO:0000256" key="2">
    <source>
        <dbReference type="ARBA" id="ARBA00022475"/>
    </source>
</evidence>
<feature type="transmembrane region" description="Helical" evidence="6">
    <location>
        <begin position="326"/>
        <end position="345"/>
    </location>
</feature>
<organism evidence="7 8">
    <name type="scientific">SAR324 cluster bacterium</name>
    <dbReference type="NCBI Taxonomy" id="2024889"/>
    <lineage>
        <taxon>Bacteria</taxon>
        <taxon>Deltaproteobacteria</taxon>
        <taxon>SAR324 cluster</taxon>
    </lineage>
</organism>
<evidence type="ECO:0000256" key="4">
    <source>
        <dbReference type="ARBA" id="ARBA00022989"/>
    </source>
</evidence>
<evidence type="ECO:0000256" key="5">
    <source>
        <dbReference type="ARBA" id="ARBA00023136"/>
    </source>
</evidence>
<keyword evidence="4 6" id="KW-1133">Transmembrane helix</keyword>
<feature type="transmembrane region" description="Helical" evidence="6">
    <location>
        <begin position="294"/>
        <end position="314"/>
    </location>
</feature>
<dbReference type="AlphaFoldDB" id="A0A2A4SM42"/>
<dbReference type="GO" id="GO:0015920">
    <property type="term" value="P:lipopolysaccharide transport"/>
    <property type="evidence" value="ECO:0007669"/>
    <property type="project" value="TreeGrafter"/>
</dbReference>
<feature type="transmembrane region" description="Helical" evidence="6">
    <location>
        <begin position="12"/>
        <end position="33"/>
    </location>
</feature>
<dbReference type="InterPro" id="IPR005495">
    <property type="entry name" value="LptG/LptF_permease"/>
</dbReference>
<dbReference type="GO" id="GO:0043190">
    <property type="term" value="C:ATP-binding cassette (ABC) transporter complex"/>
    <property type="evidence" value="ECO:0007669"/>
    <property type="project" value="TreeGrafter"/>
</dbReference>
<dbReference type="EMBL" id="NVSR01000165">
    <property type="protein sequence ID" value="PCI22174.1"/>
    <property type="molecule type" value="Genomic_DNA"/>
</dbReference>
<proteinExistence type="predicted"/>
<comment type="caution">
    <text evidence="7">The sequence shown here is derived from an EMBL/GenBank/DDBJ whole genome shotgun (WGS) entry which is preliminary data.</text>
</comment>
<evidence type="ECO:0000256" key="1">
    <source>
        <dbReference type="ARBA" id="ARBA00004651"/>
    </source>
</evidence>
<keyword evidence="5 6" id="KW-0472">Membrane</keyword>
<sequence>MRILGRYIAKEFITYFLSCLTSCAVLFITFAILGEIDTLEQEGGGQKLLRQLLASIPIMFETIIPITVMLATVLTFSSLCRKSEVVAMTAAGLSVFQLVRPVLLFALLIAGFAHFNQSYLAPLWGADQQFSFVQAEKEEHEWRFFQGQLFYFSKLDAQRQRIEAGKIFQFRGDHQLRGIQDLQRLELKEKQWYASKYQTTNLQNQQVRQEEKQWQVVAQDDFPVAFTPELKNPKYSTFAQVWSDIQIKKQGGVDYDDVLFAFYQKIAGLLSIFVMIFLALPFSIFSGRSANARLGIVISIVLSFIYWLVEQIMMSLHGAGILPPEIAAFGANTLFFLLATSLIYMKKA</sequence>
<feature type="transmembrane region" description="Helical" evidence="6">
    <location>
        <begin position="53"/>
        <end position="74"/>
    </location>
</feature>
<keyword evidence="3 6" id="KW-0812">Transmembrane</keyword>
<evidence type="ECO:0000313" key="8">
    <source>
        <dbReference type="Proteomes" id="UP000218113"/>
    </source>
</evidence>
<feature type="transmembrane region" description="Helical" evidence="6">
    <location>
        <begin position="86"/>
        <end position="115"/>
    </location>
</feature>
<dbReference type="PANTHER" id="PTHR33529">
    <property type="entry name" value="SLR0882 PROTEIN-RELATED"/>
    <property type="match status" value="1"/>
</dbReference>
<protein>
    <recommendedName>
        <fullName evidence="9">LPS export ABC transporter permease LptG</fullName>
    </recommendedName>
</protein>
<keyword evidence="2" id="KW-1003">Cell membrane</keyword>
<reference evidence="8" key="1">
    <citation type="submission" date="2017-08" db="EMBL/GenBank/DDBJ databases">
        <title>A dynamic microbial community with high functional redundancy inhabits the cold, oxic subseafloor aquifer.</title>
        <authorList>
            <person name="Tully B.J."/>
            <person name="Wheat C.G."/>
            <person name="Glazer B.T."/>
            <person name="Huber J.A."/>
        </authorList>
    </citation>
    <scope>NUCLEOTIDE SEQUENCE [LARGE SCALE GENOMIC DNA]</scope>
</reference>
<gene>
    <name evidence="7" type="ORF">COB67_13570</name>
</gene>
<dbReference type="PANTHER" id="PTHR33529:SF6">
    <property type="entry name" value="YJGP_YJGQ FAMILY PERMEASE"/>
    <property type="match status" value="1"/>
</dbReference>
<dbReference type="Pfam" id="PF03739">
    <property type="entry name" value="LptF_LptG"/>
    <property type="match status" value="1"/>
</dbReference>
<comment type="subcellular location">
    <subcellularLocation>
        <location evidence="1">Cell membrane</location>
        <topology evidence="1">Multi-pass membrane protein</topology>
    </subcellularLocation>
</comment>
<evidence type="ECO:0000313" key="7">
    <source>
        <dbReference type="EMBL" id="PCI22174.1"/>
    </source>
</evidence>
<evidence type="ECO:0000256" key="6">
    <source>
        <dbReference type="SAM" id="Phobius"/>
    </source>
</evidence>
<feature type="transmembrane region" description="Helical" evidence="6">
    <location>
        <begin position="262"/>
        <end position="282"/>
    </location>
</feature>
<name>A0A2A4SM42_9DELT</name>